<dbReference type="FunFam" id="3.30.40.10:FF:000127">
    <property type="entry name" value="E3 ubiquitin-protein ligase RNF181"/>
    <property type="match status" value="1"/>
</dbReference>
<dbReference type="GO" id="GO:0016567">
    <property type="term" value="P:protein ubiquitination"/>
    <property type="evidence" value="ECO:0007669"/>
    <property type="project" value="UniProtKB-ARBA"/>
</dbReference>
<evidence type="ECO:0000256" key="1">
    <source>
        <dbReference type="ARBA" id="ARBA00000900"/>
    </source>
</evidence>
<evidence type="ECO:0000256" key="6">
    <source>
        <dbReference type="ARBA" id="ARBA00022786"/>
    </source>
</evidence>
<feature type="region of interest" description="Disordered" evidence="9">
    <location>
        <begin position="166"/>
        <end position="209"/>
    </location>
</feature>
<evidence type="ECO:0000313" key="11">
    <source>
        <dbReference type="EMBL" id="KAL1538706.1"/>
    </source>
</evidence>
<dbReference type="PANTHER" id="PTHR45931">
    <property type="entry name" value="SI:CH211-59O9.10"/>
    <property type="match status" value="1"/>
</dbReference>
<evidence type="ECO:0000256" key="7">
    <source>
        <dbReference type="ARBA" id="ARBA00022833"/>
    </source>
</evidence>
<evidence type="ECO:0000256" key="8">
    <source>
        <dbReference type="PROSITE-ProRule" id="PRU00175"/>
    </source>
</evidence>
<dbReference type="EC" id="2.3.2.27" evidence="2"/>
<dbReference type="Gene3D" id="3.30.40.10">
    <property type="entry name" value="Zinc/RING finger domain, C3HC4 (zinc finger)"/>
    <property type="match status" value="1"/>
</dbReference>
<feature type="domain" description="RING-type" evidence="10">
    <location>
        <begin position="101"/>
        <end position="142"/>
    </location>
</feature>
<dbReference type="SMART" id="SM00184">
    <property type="entry name" value="RING"/>
    <property type="match status" value="1"/>
</dbReference>
<accession>A0ABD1G6K6</accession>
<dbReference type="GO" id="GO:0008270">
    <property type="term" value="F:zinc ion binding"/>
    <property type="evidence" value="ECO:0007669"/>
    <property type="project" value="UniProtKB-KW"/>
</dbReference>
<evidence type="ECO:0000256" key="2">
    <source>
        <dbReference type="ARBA" id="ARBA00012483"/>
    </source>
</evidence>
<protein>
    <recommendedName>
        <fullName evidence="2">RING-type E3 ubiquitin transferase</fullName>
        <ecNumber evidence="2">2.3.2.27</ecNumber>
    </recommendedName>
</protein>
<keyword evidence="12" id="KW-1185">Reference proteome</keyword>
<name>A0ABD1G6K6_SALDI</name>
<proteinExistence type="predicted"/>
<keyword evidence="3 11" id="KW-0808">Transferase</keyword>
<dbReference type="Proteomes" id="UP001567538">
    <property type="component" value="Unassembled WGS sequence"/>
</dbReference>
<dbReference type="EMBL" id="JBEAFC010000010">
    <property type="protein sequence ID" value="KAL1538706.1"/>
    <property type="molecule type" value="Genomic_DNA"/>
</dbReference>
<dbReference type="PROSITE" id="PS50089">
    <property type="entry name" value="ZF_RING_2"/>
    <property type="match status" value="1"/>
</dbReference>
<organism evidence="11 12">
    <name type="scientific">Salvia divinorum</name>
    <name type="common">Maria pastora</name>
    <name type="synonym">Diviner's sage</name>
    <dbReference type="NCBI Taxonomy" id="28513"/>
    <lineage>
        <taxon>Eukaryota</taxon>
        <taxon>Viridiplantae</taxon>
        <taxon>Streptophyta</taxon>
        <taxon>Embryophyta</taxon>
        <taxon>Tracheophyta</taxon>
        <taxon>Spermatophyta</taxon>
        <taxon>Magnoliopsida</taxon>
        <taxon>eudicotyledons</taxon>
        <taxon>Gunneridae</taxon>
        <taxon>Pentapetalae</taxon>
        <taxon>asterids</taxon>
        <taxon>lamiids</taxon>
        <taxon>Lamiales</taxon>
        <taxon>Lamiaceae</taxon>
        <taxon>Nepetoideae</taxon>
        <taxon>Mentheae</taxon>
        <taxon>Salviinae</taxon>
        <taxon>Salvia</taxon>
        <taxon>Salvia subgen. Calosphace</taxon>
    </lineage>
</organism>
<keyword evidence="6" id="KW-0833">Ubl conjugation pathway</keyword>
<dbReference type="AlphaFoldDB" id="A0ABD1G6K6"/>
<gene>
    <name evidence="11" type="ORF">AAHA92_27417</name>
</gene>
<keyword evidence="5 8" id="KW-0863">Zinc-finger</keyword>
<dbReference type="InterPro" id="IPR051834">
    <property type="entry name" value="RING_finger_E3_ligase"/>
</dbReference>
<keyword evidence="4" id="KW-0479">Metal-binding</keyword>
<dbReference type="InterPro" id="IPR013083">
    <property type="entry name" value="Znf_RING/FYVE/PHD"/>
</dbReference>
<reference evidence="11 12" key="1">
    <citation type="submission" date="2024-06" db="EMBL/GenBank/DDBJ databases">
        <title>A chromosome level genome sequence of Diviner's sage (Salvia divinorum).</title>
        <authorList>
            <person name="Ford S.A."/>
            <person name="Ro D.-K."/>
            <person name="Ness R.W."/>
            <person name="Phillips M.A."/>
        </authorList>
    </citation>
    <scope>NUCLEOTIDE SEQUENCE [LARGE SCALE GENOMIC DNA]</scope>
    <source>
        <strain evidence="11">SAF-2024a</strain>
        <tissue evidence="11">Leaf</tissue>
    </source>
</reference>
<keyword evidence="7" id="KW-0862">Zinc</keyword>
<comment type="catalytic activity">
    <reaction evidence="1">
        <text>S-ubiquitinyl-[E2 ubiquitin-conjugating enzyme]-L-cysteine + [acceptor protein]-L-lysine = [E2 ubiquitin-conjugating enzyme]-L-cysteine + N(6)-ubiquitinyl-[acceptor protein]-L-lysine.</text>
        <dbReference type="EC" id="2.3.2.27"/>
    </reaction>
</comment>
<dbReference type="GO" id="GO:0061630">
    <property type="term" value="F:ubiquitin protein ligase activity"/>
    <property type="evidence" value="ECO:0007669"/>
    <property type="project" value="UniProtKB-EC"/>
</dbReference>
<dbReference type="CDD" id="cd16454">
    <property type="entry name" value="RING-H2_PA-TM-RING"/>
    <property type="match status" value="1"/>
</dbReference>
<evidence type="ECO:0000313" key="12">
    <source>
        <dbReference type="Proteomes" id="UP001567538"/>
    </source>
</evidence>
<comment type="caution">
    <text evidence="11">The sequence shown here is derived from an EMBL/GenBank/DDBJ whole genome shotgun (WGS) entry which is preliminary data.</text>
</comment>
<dbReference type="PANTHER" id="PTHR45931:SF3">
    <property type="entry name" value="RING ZINC FINGER-CONTAINING PROTEIN"/>
    <property type="match status" value="1"/>
</dbReference>
<evidence type="ECO:0000256" key="3">
    <source>
        <dbReference type="ARBA" id="ARBA00022679"/>
    </source>
</evidence>
<evidence type="ECO:0000259" key="10">
    <source>
        <dbReference type="PROSITE" id="PS50089"/>
    </source>
</evidence>
<dbReference type="SUPFAM" id="SSF57850">
    <property type="entry name" value="RING/U-box"/>
    <property type="match status" value="1"/>
</dbReference>
<dbReference type="Pfam" id="PF13639">
    <property type="entry name" value="zf-RING_2"/>
    <property type="match status" value="1"/>
</dbReference>
<dbReference type="InterPro" id="IPR001841">
    <property type="entry name" value="Znf_RING"/>
</dbReference>
<evidence type="ECO:0000256" key="4">
    <source>
        <dbReference type="ARBA" id="ARBA00022723"/>
    </source>
</evidence>
<keyword evidence="11" id="KW-0012">Acyltransferase</keyword>
<sequence>MSSSNSESSSAPPSLEELSTRGATALLLPWILRMAAAADSPPGEVAVFVHQPTRSITLVEGSLDMESLLREVPGKEGPLPATKASIESLPVVHVSEAGEECAICLAEYEEESEAKEMPCRHRFHADCIDRWLGMHGSCPICRFGMPAEEGKEEMGGWRIHLFVARGGRGDGSDSDMDVDTDAGGSSESEDAGHSHDESTAQDMEIYESE</sequence>
<evidence type="ECO:0000256" key="5">
    <source>
        <dbReference type="ARBA" id="ARBA00022771"/>
    </source>
</evidence>
<evidence type="ECO:0000256" key="9">
    <source>
        <dbReference type="SAM" id="MobiDB-lite"/>
    </source>
</evidence>